<dbReference type="SMART" id="SM00342">
    <property type="entry name" value="HTH_ARAC"/>
    <property type="match status" value="1"/>
</dbReference>
<keyword evidence="1" id="KW-0805">Transcription regulation</keyword>
<dbReference type="InterPro" id="IPR018060">
    <property type="entry name" value="HTH_AraC"/>
</dbReference>
<dbReference type="EMBL" id="JAVRAF010000001">
    <property type="protein sequence ID" value="MDX8301882.1"/>
    <property type="molecule type" value="Genomic_DNA"/>
</dbReference>
<accession>A0AAW9FE83</accession>
<dbReference type="InterPro" id="IPR002818">
    <property type="entry name" value="DJ-1/PfpI"/>
</dbReference>
<evidence type="ECO:0000256" key="2">
    <source>
        <dbReference type="ARBA" id="ARBA00023163"/>
    </source>
</evidence>
<dbReference type="PROSITE" id="PS01124">
    <property type="entry name" value="HTH_ARAC_FAMILY_2"/>
    <property type="match status" value="1"/>
</dbReference>
<dbReference type="AlphaFoldDB" id="A0AAW9FE83"/>
<dbReference type="PANTHER" id="PTHR43130">
    <property type="entry name" value="ARAC-FAMILY TRANSCRIPTIONAL REGULATOR"/>
    <property type="match status" value="1"/>
</dbReference>
<evidence type="ECO:0000313" key="4">
    <source>
        <dbReference type="EMBL" id="MDX8301882.1"/>
    </source>
</evidence>
<reference evidence="4" key="1">
    <citation type="journal article" date="2023" name="Phytobiomes J">
        <title>Deciphering the key players within the bacterial microbiota associated with aerial crown gall tumors on rhododendron: Insights into the gallobiome.</title>
        <authorList>
            <person name="Kuzmanovic N."/>
            <person name="Nesme J."/>
            <person name="Wolf J."/>
            <person name="Neumann-Schaal M."/>
            <person name="Petersen J."/>
            <person name="Fernandez-Gnecco G."/>
            <person name="Sproeer C."/>
            <person name="Bunk B."/>
            <person name="Overmann J."/>
            <person name="Sorensen S.J."/>
            <person name="Idczak E."/>
            <person name="Smalla K."/>
        </authorList>
    </citation>
    <scope>NUCLEOTIDE SEQUENCE</scope>
    <source>
        <strain evidence="4">Rho-11.1</strain>
    </source>
</reference>
<dbReference type="GO" id="GO:0003700">
    <property type="term" value="F:DNA-binding transcription factor activity"/>
    <property type="evidence" value="ECO:0007669"/>
    <property type="project" value="InterPro"/>
</dbReference>
<dbReference type="SUPFAM" id="SSF52317">
    <property type="entry name" value="Class I glutamine amidotransferase-like"/>
    <property type="match status" value="1"/>
</dbReference>
<dbReference type="Gene3D" id="3.40.50.880">
    <property type="match status" value="1"/>
</dbReference>
<dbReference type="CDD" id="cd03137">
    <property type="entry name" value="GATase1_AraC_1"/>
    <property type="match status" value="1"/>
</dbReference>
<dbReference type="InterPro" id="IPR009057">
    <property type="entry name" value="Homeodomain-like_sf"/>
</dbReference>
<proteinExistence type="predicted"/>
<organism evidence="4">
    <name type="scientific">Agrobacterium rosae</name>
    <dbReference type="NCBI Taxonomy" id="1972867"/>
    <lineage>
        <taxon>Bacteria</taxon>
        <taxon>Pseudomonadati</taxon>
        <taxon>Pseudomonadota</taxon>
        <taxon>Alphaproteobacteria</taxon>
        <taxon>Hyphomicrobiales</taxon>
        <taxon>Rhizobiaceae</taxon>
        <taxon>Rhizobium/Agrobacterium group</taxon>
        <taxon>Agrobacterium</taxon>
    </lineage>
</organism>
<evidence type="ECO:0000256" key="1">
    <source>
        <dbReference type="ARBA" id="ARBA00023015"/>
    </source>
</evidence>
<dbReference type="PANTHER" id="PTHR43130:SF3">
    <property type="entry name" value="HTH-TYPE TRANSCRIPTIONAL REGULATOR RV1931C"/>
    <property type="match status" value="1"/>
</dbReference>
<keyword evidence="2" id="KW-0804">Transcription</keyword>
<dbReference type="InterPro" id="IPR029062">
    <property type="entry name" value="Class_I_gatase-like"/>
</dbReference>
<dbReference type="Pfam" id="PF12833">
    <property type="entry name" value="HTH_18"/>
    <property type="match status" value="1"/>
</dbReference>
<feature type="domain" description="HTH araC/xylS-type" evidence="3">
    <location>
        <begin position="218"/>
        <end position="315"/>
    </location>
</feature>
<evidence type="ECO:0000259" key="3">
    <source>
        <dbReference type="PROSITE" id="PS01124"/>
    </source>
</evidence>
<dbReference type="Pfam" id="PF01965">
    <property type="entry name" value="DJ-1_PfpI"/>
    <property type="match status" value="1"/>
</dbReference>
<protein>
    <submittedName>
        <fullName evidence="4">GlxA family transcriptional regulator</fullName>
    </submittedName>
</protein>
<name>A0AAW9FE83_9HYPH</name>
<dbReference type="InterPro" id="IPR052158">
    <property type="entry name" value="INH-QAR"/>
</dbReference>
<dbReference type="SUPFAM" id="SSF46689">
    <property type="entry name" value="Homeodomain-like"/>
    <property type="match status" value="2"/>
</dbReference>
<dbReference type="Gene3D" id="1.10.10.60">
    <property type="entry name" value="Homeodomain-like"/>
    <property type="match status" value="1"/>
</dbReference>
<gene>
    <name evidence="4" type="ORF">RMR22_06475</name>
</gene>
<comment type="caution">
    <text evidence="4">The sequence shown here is derived from an EMBL/GenBank/DDBJ whole genome shotgun (WGS) entry which is preliminary data.</text>
</comment>
<dbReference type="GO" id="GO:0043565">
    <property type="term" value="F:sequence-specific DNA binding"/>
    <property type="evidence" value="ECO:0007669"/>
    <property type="project" value="InterPro"/>
</dbReference>
<sequence length="318" mass="35038">MLRRIEILSYPQVQLLDVAGPLQVFASANDQLRAIGAAPAYDAVVVGKVEEVTTSSGLSINVQPLKDMPPTMDTLIVPGGWGVYEACEDETLLAWVKDRAATALRTASVCSGAFLLATAGLLDGKRAVTHWHRCREFKEKFPLVRLEPDPIFIRDGDIWTSAGVTAGIDLALAFVEADLGYEAALSVARQLVVFLKRQGGQSQFSAALTLQDNSGRFAHLHAWIMENLQKPLTLADLADQCAMSVRSFSRHYRLSTGSTPAQAIEELRLETARRLLEQGTQVNTTARRCGFGAEETMRRAFQRRFAVSPRAYRERFLA</sequence>